<dbReference type="Proteomes" id="UP000242310">
    <property type="component" value="Unassembled WGS sequence"/>
</dbReference>
<dbReference type="PANTHER" id="PTHR43084:SF1">
    <property type="entry name" value="PERSULFIDE DIOXYGENASE ETHE1, MITOCHONDRIAL"/>
    <property type="match status" value="1"/>
</dbReference>
<dbReference type="InterPro" id="IPR036873">
    <property type="entry name" value="Rhodanese-like_dom_sf"/>
</dbReference>
<evidence type="ECO:0000313" key="3">
    <source>
        <dbReference type="EMBL" id="PSL45850.1"/>
    </source>
</evidence>
<evidence type="ECO:0000259" key="2">
    <source>
        <dbReference type="PROSITE" id="PS50206"/>
    </source>
</evidence>
<keyword evidence="1" id="KW-0479">Metal-binding</keyword>
<sequence>MYFERFYHTPLAQASYLVACQSTGEAVVVDPARDIQQYLNAAEREGLHIVGSLETHIHADFVSGARELYDTCNASIYVSGEGNDEFSTYTYDEGVSLMKEGDTVTIGNIELKAMHTPGHTPEHLTFKLTDYSRSNQPMGMFTGDFLFVGDVGRPDLLEASVGVAESAKEGAKQLFHSLERLKHEPGFVQVWPGHGAGSPCGKAMDAVPVSTLGYELVSNPALQFEDQQSFSDFLLDSQPVPPPYFSVMKKVNRDGAQLIEETKSAVSFKDDADHLAKLADQDVQVLDARMPEPFSNGFAPGSINIPYVRIFTEWAGWMLDYERPIYVIAPEANIAGVVKELRSIGLDQVAGTFNEQVLTNFESSERNLLTYTTVHAPDVADEIQNGTLQPVDVRRSSEWEDGRVPGAVHEFLGDIDEWKSEHNEDEPLVLYCRTGKRSAIGASILRNEGFTNVRNMDGGFMAWKAKYDVEKD</sequence>
<dbReference type="GO" id="GO:0070813">
    <property type="term" value="P:hydrogen sulfide metabolic process"/>
    <property type="evidence" value="ECO:0007669"/>
    <property type="project" value="TreeGrafter"/>
</dbReference>
<dbReference type="FunFam" id="3.60.15.10:FF:000030">
    <property type="entry name" value="Metallo-beta-lactamase family protein"/>
    <property type="match status" value="1"/>
</dbReference>
<gene>
    <name evidence="3" type="ORF">B0H94_106105</name>
</gene>
<name>A0A2P8HI51_9BACI</name>
<dbReference type="GO" id="GO:0046872">
    <property type="term" value="F:metal ion binding"/>
    <property type="evidence" value="ECO:0007669"/>
    <property type="project" value="UniProtKB-KW"/>
</dbReference>
<dbReference type="SMART" id="SM00450">
    <property type="entry name" value="RHOD"/>
    <property type="match status" value="2"/>
</dbReference>
<protein>
    <submittedName>
        <fullName evidence="3">Hydroxyacylglutathione hydrolase</fullName>
    </submittedName>
</protein>
<organism evidence="3 4">
    <name type="scientific">Salsuginibacillus halophilus</name>
    <dbReference type="NCBI Taxonomy" id="517424"/>
    <lineage>
        <taxon>Bacteria</taxon>
        <taxon>Bacillati</taxon>
        <taxon>Bacillota</taxon>
        <taxon>Bacilli</taxon>
        <taxon>Bacillales</taxon>
        <taxon>Bacillaceae</taxon>
        <taxon>Salsuginibacillus</taxon>
    </lineage>
</organism>
<comment type="caution">
    <text evidence="3">The sequence shown here is derived from an EMBL/GenBank/DDBJ whole genome shotgun (WGS) entry which is preliminary data.</text>
</comment>
<reference evidence="3 4" key="1">
    <citation type="submission" date="2018-03" db="EMBL/GenBank/DDBJ databases">
        <title>Genomic Encyclopedia of Type Strains, Phase III (KMG-III): the genomes of soil and plant-associated and newly described type strains.</title>
        <authorList>
            <person name="Whitman W."/>
        </authorList>
    </citation>
    <scope>NUCLEOTIDE SEQUENCE [LARGE SCALE GENOMIC DNA]</scope>
    <source>
        <strain evidence="3 4">CGMCC 1.07653</strain>
    </source>
</reference>
<evidence type="ECO:0000313" key="4">
    <source>
        <dbReference type="Proteomes" id="UP000242310"/>
    </source>
</evidence>
<dbReference type="InterPro" id="IPR001279">
    <property type="entry name" value="Metallo-B-lactamas"/>
</dbReference>
<feature type="domain" description="Rhodanese" evidence="2">
    <location>
        <begin position="384"/>
        <end position="472"/>
    </location>
</feature>
<dbReference type="Gene3D" id="3.40.250.10">
    <property type="entry name" value="Rhodanese-like domain"/>
    <property type="match status" value="2"/>
</dbReference>
<feature type="domain" description="Rhodanese" evidence="2">
    <location>
        <begin position="279"/>
        <end position="327"/>
    </location>
</feature>
<dbReference type="Pfam" id="PF00581">
    <property type="entry name" value="Rhodanese"/>
    <property type="match status" value="1"/>
</dbReference>
<dbReference type="Gene3D" id="3.60.15.10">
    <property type="entry name" value="Ribonuclease Z/Hydroxyacylglutathione hydrolase-like"/>
    <property type="match status" value="1"/>
</dbReference>
<dbReference type="InterPro" id="IPR036866">
    <property type="entry name" value="RibonucZ/Hydroxyglut_hydro"/>
</dbReference>
<dbReference type="InterPro" id="IPR001763">
    <property type="entry name" value="Rhodanese-like_dom"/>
</dbReference>
<keyword evidence="3" id="KW-0378">Hydrolase</keyword>
<dbReference type="SUPFAM" id="SSF56281">
    <property type="entry name" value="Metallo-hydrolase/oxidoreductase"/>
    <property type="match status" value="1"/>
</dbReference>
<accession>A0A2P8HI51</accession>
<dbReference type="SMART" id="SM00849">
    <property type="entry name" value="Lactamase_B"/>
    <property type="match status" value="1"/>
</dbReference>
<dbReference type="CDD" id="cd07724">
    <property type="entry name" value="POD-like_MBL-fold"/>
    <property type="match status" value="1"/>
</dbReference>
<dbReference type="GO" id="GO:0006749">
    <property type="term" value="P:glutathione metabolic process"/>
    <property type="evidence" value="ECO:0007669"/>
    <property type="project" value="InterPro"/>
</dbReference>
<dbReference type="EMBL" id="PYAV01000006">
    <property type="protein sequence ID" value="PSL45850.1"/>
    <property type="molecule type" value="Genomic_DNA"/>
</dbReference>
<dbReference type="InterPro" id="IPR044528">
    <property type="entry name" value="POD-like_MBL-fold"/>
</dbReference>
<dbReference type="PANTHER" id="PTHR43084">
    <property type="entry name" value="PERSULFIDE DIOXYGENASE ETHE1"/>
    <property type="match status" value="1"/>
</dbReference>
<dbReference type="GO" id="GO:0050313">
    <property type="term" value="F:sulfur dioxygenase activity"/>
    <property type="evidence" value="ECO:0007669"/>
    <property type="project" value="InterPro"/>
</dbReference>
<dbReference type="OrthoDB" id="9784009at2"/>
<dbReference type="PROSITE" id="PS50206">
    <property type="entry name" value="RHODANESE_3"/>
    <property type="match status" value="2"/>
</dbReference>
<dbReference type="CDD" id="cd00158">
    <property type="entry name" value="RHOD"/>
    <property type="match status" value="1"/>
</dbReference>
<dbReference type="InterPro" id="IPR051682">
    <property type="entry name" value="Mito_Persulfide_Diox"/>
</dbReference>
<keyword evidence="4" id="KW-1185">Reference proteome</keyword>
<dbReference type="AlphaFoldDB" id="A0A2P8HI51"/>
<dbReference type="SUPFAM" id="SSF52821">
    <property type="entry name" value="Rhodanese/Cell cycle control phosphatase"/>
    <property type="match status" value="2"/>
</dbReference>
<dbReference type="Pfam" id="PF00753">
    <property type="entry name" value="Lactamase_B"/>
    <property type="match status" value="1"/>
</dbReference>
<evidence type="ECO:0000256" key="1">
    <source>
        <dbReference type="ARBA" id="ARBA00022723"/>
    </source>
</evidence>
<dbReference type="RefSeq" id="WP_106588524.1">
    <property type="nucleotide sequence ID" value="NZ_PYAV01000006.1"/>
</dbReference>
<dbReference type="GO" id="GO:0016787">
    <property type="term" value="F:hydrolase activity"/>
    <property type="evidence" value="ECO:0007669"/>
    <property type="project" value="UniProtKB-KW"/>
</dbReference>
<proteinExistence type="predicted"/>